<protein>
    <submittedName>
        <fullName evidence="1">Uncharacterized protein</fullName>
    </submittedName>
</protein>
<proteinExistence type="predicted"/>
<dbReference type="RefSeq" id="WP_014760578.1">
    <property type="nucleotide sequence ID" value="NC_017999.1"/>
</dbReference>
<reference evidence="1 2" key="1">
    <citation type="journal article" date="2012" name="J. Bacteriol.">
        <title>Complete Genome Sequence of the Probiotic Bacterium Bifidobacterium bifidum Strain BGN4.</title>
        <authorList>
            <person name="Yu D.S."/>
            <person name="Jeong H."/>
            <person name="Lee D.H."/>
            <person name="Kwon S.K."/>
            <person name="Song J.Y."/>
            <person name="Kim B.K."/>
            <person name="Park M.S."/>
            <person name="Ji G.E."/>
            <person name="Oh T.K."/>
            <person name="Kim J.F."/>
        </authorList>
    </citation>
    <scope>NUCLEOTIDE SEQUENCE [LARGE SCALE GENOMIC DNA]</scope>
    <source>
        <strain evidence="1 2">BGN4</strain>
    </source>
</reference>
<sequence length="119" mass="11995">MVEINGRDYPIGDDGIVSDTAALQAMAGWSTYTGAHKDGEDVTSVTVTYKLKKPIGVYSVPASALTGLKGSDGCVVATDGTSVKAHVAGSSLGRALVTIDGKAPASIKADPGQAVCDAR</sequence>
<dbReference type="Proteomes" id="UP000006173">
    <property type="component" value="Chromosome"/>
</dbReference>
<dbReference type="AlphaFoldDB" id="I3WJH6"/>
<dbReference type="PATRIC" id="fig|484020.3.peg.1433"/>
<accession>I3WJH6</accession>
<organism evidence="1 2">
    <name type="scientific">Bifidobacterium bifidum BGN4</name>
    <dbReference type="NCBI Taxonomy" id="484020"/>
    <lineage>
        <taxon>Bacteria</taxon>
        <taxon>Bacillati</taxon>
        <taxon>Actinomycetota</taxon>
        <taxon>Actinomycetes</taxon>
        <taxon>Bifidobacteriales</taxon>
        <taxon>Bifidobacteriaceae</taxon>
        <taxon>Bifidobacterium</taxon>
    </lineage>
</organism>
<dbReference type="HOGENOM" id="CLU_2093797_0_0_11"/>
<gene>
    <name evidence="1" type="ORF">BBB_1448</name>
</gene>
<dbReference type="KEGG" id="bbf:BBB_1448"/>
<evidence type="ECO:0000313" key="2">
    <source>
        <dbReference type="Proteomes" id="UP000006173"/>
    </source>
</evidence>
<evidence type="ECO:0000313" key="1">
    <source>
        <dbReference type="EMBL" id="AFL05039.1"/>
    </source>
</evidence>
<name>I3WJH6_BIFBI</name>
<dbReference type="EMBL" id="CP001361">
    <property type="protein sequence ID" value="AFL05039.1"/>
    <property type="molecule type" value="Genomic_DNA"/>
</dbReference>